<keyword evidence="3" id="KW-1185">Reference proteome</keyword>
<evidence type="ECO:0000313" key="3">
    <source>
        <dbReference type="Proteomes" id="UP001396334"/>
    </source>
</evidence>
<reference evidence="2 3" key="1">
    <citation type="journal article" date="2024" name="G3 (Bethesda)">
        <title>Genome assembly of Hibiscus sabdariffa L. provides insights into metabolisms of medicinal natural products.</title>
        <authorList>
            <person name="Kim T."/>
        </authorList>
    </citation>
    <scope>NUCLEOTIDE SEQUENCE [LARGE SCALE GENOMIC DNA]</scope>
    <source>
        <strain evidence="2">TK-2024</strain>
        <tissue evidence="2">Old leaves</tissue>
    </source>
</reference>
<dbReference type="Proteomes" id="UP001396334">
    <property type="component" value="Unassembled WGS sequence"/>
</dbReference>
<sequence>MNSDESGDFGNPRSLVVGLPSGRPPNSFFGATTLDRSNEKSEQQIQRICSGTLLERPGSPLSTDLQGQCKKLRGSGMQSPTVVAESMEVEDSGRNLDSSVEGLNGRVGSSPTDQA</sequence>
<feature type="region of interest" description="Disordered" evidence="1">
    <location>
        <begin position="54"/>
        <end position="115"/>
    </location>
</feature>
<name>A0ABR2R360_9ROSI</name>
<protein>
    <submittedName>
        <fullName evidence="2">Uncharacterized protein</fullName>
    </submittedName>
</protein>
<accession>A0ABR2R360</accession>
<dbReference type="EMBL" id="JBBPBN010000027">
    <property type="protein sequence ID" value="KAK9007324.1"/>
    <property type="molecule type" value="Genomic_DNA"/>
</dbReference>
<evidence type="ECO:0000256" key="1">
    <source>
        <dbReference type="SAM" id="MobiDB-lite"/>
    </source>
</evidence>
<proteinExistence type="predicted"/>
<evidence type="ECO:0000313" key="2">
    <source>
        <dbReference type="EMBL" id="KAK9007324.1"/>
    </source>
</evidence>
<gene>
    <name evidence="2" type="ORF">V6N11_051152</name>
</gene>
<comment type="caution">
    <text evidence="2">The sequence shown here is derived from an EMBL/GenBank/DDBJ whole genome shotgun (WGS) entry which is preliminary data.</text>
</comment>
<feature type="region of interest" description="Disordered" evidence="1">
    <location>
        <begin position="1"/>
        <end position="40"/>
    </location>
</feature>
<organism evidence="2 3">
    <name type="scientific">Hibiscus sabdariffa</name>
    <name type="common">roselle</name>
    <dbReference type="NCBI Taxonomy" id="183260"/>
    <lineage>
        <taxon>Eukaryota</taxon>
        <taxon>Viridiplantae</taxon>
        <taxon>Streptophyta</taxon>
        <taxon>Embryophyta</taxon>
        <taxon>Tracheophyta</taxon>
        <taxon>Spermatophyta</taxon>
        <taxon>Magnoliopsida</taxon>
        <taxon>eudicotyledons</taxon>
        <taxon>Gunneridae</taxon>
        <taxon>Pentapetalae</taxon>
        <taxon>rosids</taxon>
        <taxon>malvids</taxon>
        <taxon>Malvales</taxon>
        <taxon>Malvaceae</taxon>
        <taxon>Malvoideae</taxon>
        <taxon>Hibiscus</taxon>
    </lineage>
</organism>